<evidence type="ECO:0000256" key="1">
    <source>
        <dbReference type="SAM" id="Coils"/>
    </source>
</evidence>
<dbReference type="EMBL" id="FUWR01000021">
    <property type="protein sequence ID" value="SKA16078.1"/>
    <property type="molecule type" value="Genomic_DNA"/>
</dbReference>
<dbReference type="AlphaFoldDB" id="A0A1T4RK05"/>
<organism evidence="4 5">
    <name type="scientific">Trichlorobacter thiogenes</name>
    <dbReference type="NCBI Taxonomy" id="115783"/>
    <lineage>
        <taxon>Bacteria</taxon>
        <taxon>Pseudomonadati</taxon>
        <taxon>Thermodesulfobacteriota</taxon>
        <taxon>Desulfuromonadia</taxon>
        <taxon>Geobacterales</taxon>
        <taxon>Geobacteraceae</taxon>
        <taxon>Trichlorobacter</taxon>
    </lineage>
</organism>
<keyword evidence="1" id="KW-0175">Coiled coil</keyword>
<dbReference type="Pfam" id="PF13884">
    <property type="entry name" value="Peptidase_S74"/>
    <property type="match status" value="1"/>
</dbReference>
<evidence type="ECO:0000256" key="2">
    <source>
        <dbReference type="SAM" id="SignalP"/>
    </source>
</evidence>
<name>A0A1T4RK05_9BACT</name>
<keyword evidence="5" id="KW-1185">Reference proteome</keyword>
<keyword evidence="2" id="KW-0732">Signal</keyword>
<feature type="coiled-coil region" evidence="1">
    <location>
        <begin position="620"/>
        <end position="647"/>
    </location>
</feature>
<feature type="chain" id="PRO_5012707500" evidence="2">
    <location>
        <begin position="25"/>
        <end position="647"/>
    </location>
</feature>
<evidence type="ECO:0000313" key="5">
    <source>
        <dbReference type="Proteomes" id="UP000190102"/>
    </source>
</evidence>
<gene>
    <name evidence="4" type="ORF">SAMN02745119_02907</name>
</gene>
<evidence type="ECO:0000259" key="3">
    <source>
        <dbReference type="PROSITE" id="PS51688"/>
    </source>
</evidence>
<dbReference type="PROSITE" id="PS51688">
    <property type="entry name" value="ICA"/>
    <property type="match status" value="1"/>
</dbReference>
<proteinExistence type="predicted"/>
<feature type="signal peptide" evidence="2">
    <location>
        <begin position="1"/>
        <end position="24"/>
    </location>
</feature>
<evidence type="ECO:0000313" key="4">
    <source>
        <dbReference type="EMBL" id="SKA16078.1"/>
    </source>
</evidence>
<dbReference type="RefSeq" id="WP_161947515.1">
    <property type="nucleotide sequence ID" value="NZ_FUWR01000021.1"/>
</dbReference>
<feature type="domain" description="Peptidase S74" evidence="3">
    <location>
        <begin position="535"/>
        <end position="634"/>
    </location>
</feature>
<reference evidence="5" key="1">
    <citation type="submission" date="2017-02" db="EMBL/GenBank/DDBJ databases">
        <authorList>
            <person name="Varghese N."/>
            <person name="Submissions S."/>
        </authorList>
    </citation>
    <scope>NUCLEOTIDE SEQUENCE [LARGE SCALE GENOMIC DNA]</scope>
    <source>
        <strain evidence="5">ATCC BAA-34</strain>
    </source>
</reference>
<dbReference type="InterPro" id="IPR030392">
    <property type="entry name" value="S74_ICA"/>
</dbReference>
<dbReference type="STRING" id="115783.SAMN02745119_02907"/>
<protein>
    <submittedName>
        <fullName evidence="4">Chaperone of endosialidase</fullName>
    </submittedName>
</protein>
<dbReference type="Proteomes" id="UP000190102">
    <property type="component" value="Unassembled WGS sequence"/>
</dbReference>
<accession>A0A1T4RK05</accession>
<sequence>MKSSLRMVLPTLFAALIFSTFASATVPATLSYQGYLKNGDGTPVSTPVSITFRLYSVASGGSALWTETQPSVTPSNGIYQVILGSVTPLTLAFDSQYYLGVTVGADPEMTPRQPLTSVPYARKAASVDAGTQTLLTGATTNVGLIVKGVDSQTADLQQWQNSTGTAVAKLSPVGELTIGGALNLPELGLIKAGAYTLLHTTGDYNFFAGERAGNLTTTGSSSTGVGFDALHANTTGLNNSAFGRYALYSNTTGNYNSAFGASALYRTTSGSDNTAQGLSALYENTTGERNTATGSVALFTNTTGFYNTASGYAALYGNQTGSRNSAFGYHALTSQTSGSGNTAVGNESLFSNQPTSVGEGNYNTALGSQAGYANITGWNNTFIGAESDIGTATQLHNATAIGYNAKVSQSNSLVLGGTGLLAVKVGIGTETPTATLDVRGTARINDNDLYLRGDINHGLGWYGTDKAFATVNIDGPVLYGWSGGALGITNGGQKVMMQWGSSGVDFSDYTRFKKLSSGATSACLDFNNSISTCSSDARLKKDVVNLADTLDLQQALARLRGVAFTWDSSNPRGASAGGGRDIGMIAQEVEAVFPEIVHTDQEGYKSLDYPKLVAFLIEVNKAQAVRLQDLDRKFDALQQRLSALEAK</sequence>